<dbReference type="OrthoDB" id="1600564at2759"/>
<keyword evidence="5" id="KW-0378">Hydrolase</keyword>
<keyword evidence="8" id="KW-1133">Transmembrane helix</keyword>
<dbReference type="Gene3D" id="3.40.50.1110">
    <property type="entry name" value="SGNH hydrolase"/>
    <property type="match status" value="1"/>
</dbReference>
<evidence type="ECO:0000256" key="1">
    <source>
        <dbReference type="ARBA" id="ARBA00004613"/>
    </source>
</evidence>
<keyword evidence="8" id="KW-0472">Membrane</keyword>
<dbReference type="GO" id="GO:0016042">
    <property type="term" value="P:lipid catabolic process"/>
    <property type="evidence" value="ECO:0007669"/>
    <property type="project" value="UniProtKB-KW"/>
</dbReference>
<reference evidence="10" key="2">
    <citation type="journal article" date="2018" name="BMC Genomics">
        <title>A manually annotated Actinidia chinensis var. chinensis (kiwifruit) genome highlights the challenges associated with draft genomes and gene prediction in plants.</title>
        <authorList>
            <person name="Pilkington S.M."/>
            <person name="Crowhurst R."/>
            <person name="Hilario E."/>
            <person name="Nardozza S."/>
            <person name="Fraser L."/>
            <person name="Peng Y."/>
            <person name="Gunaseelan K."/>
            <person name="Simpson R."/>
            <person name="Tahir J."/>
            <person name="Deroles S.C."/>
            <person name="Templeton K."/>
            <person name="Luo Z."/>
            <person name="Davy M."/>
            <person name="Cheng C."/>
            <person name="McNeilage M."/>
            <person name="Scaglione D."/>
            <person name="Liu Y."/>
            <person name="Zhang Q."/>
            <person name="Datson P."/>
            <person name="De Silva N."/>
            <person name="Gardiner S.E."/>
            <person name="Bassett H."/>
            <person name="Chagne D."/>
            <person name="McCallum J."/>
            <person name="Dzierzon H."/>
            <person name="Deng C."/>
            <person name="Wang Y.Y."/>
            <person name="Barron L."/>
            <person name="Manako K."/>
            <person name="Bowen J."/>
            <person name="Foster T.M."/>
            <person name="Erridge Z.A."/>
            <person name="Tiffin H."/>
            <person name="Waite C.N."/>
            <person name="Davies K.M."/>
            <person name="Grierson E.P."/>
            <person name="Laing W.A."/>
            <person name="Kirk R."/>
            <person name="Chen X."/>
            <person name="Wood M."/>
            <person name="Montefiori M."/>
            <person name="Brummell D.A."/>
            <person name="Schwinn K.E."/>
            <person name="Catanach A."/>
            <person name="Fullerton C."/>
            <person name="Li D."/>
            <person name="Meiyalaghan S."/>
            <person name="Nieuwenhuizen N."/>
            <person name="Read N."/>
            <person name="Prakash R."/>
            <person name="Hunter D."/>
            <person name="Zhang H."/>
            <person name="McKenzie M."/>
            <person name="Knabel M."/>
            <person name="Harris A."/>
            <person name="Allan A.C."/>
            <person name="Gleave A."/>
            <person name="Chen A."/>
            <person name="Janssen B.J."/>
            <person name="Plunkett B."/>
            <person name="Ampomah-Dwamena C."/>
            <person name="Voogd C."/>
            <person name="Leif D."/>
            <person name="Lafferty D."/>
            <person name="Souleyre E.J.F."/>
            <person name="Varkonyi-Gasic E."/>
            <person name="Gambi F."/>
            <person name="Hanley J."/>
            <person name="Yao J.L."/>
            <person name="Cheung J."/>
            <person name="David K.M."/>
            <person name="Warren B."/>
            <person name="Marsh K."/>
            <person name="Snowden K.C."/>
            <person name="Lin-Wang K."/>
            <person name="Brian L."/>
            <person name="Martinez-Sanchez M."/>
            <person name="Wang M."/>
            <person name="Ileperuma N."/>
            <person name="Macnee N."/>
            <person name="Campin R."/>
            <person name="McAtee P."/>
            <person name="Drummond R.S.M."/>
            <person name="Espley R.V."/>
            <person name="Ireland H.S."/>
            <person name="Wu R."/>
            <person name="Atkinson R.G."/>
            <person name="Karunairetnam S."/>
            <person name="Bulley S."/>
            <person name="Chunkath S."/>
            <person name="Hanley Z."/>
            <person name="Storey R."/>
            <person name="Thrimawithana A.H."/>
            <person name="Thomson S."/>
            <person name="David C."/>
            <person name="Testolin R."/>
            <person name="Huang H."/>
            <person name="Hellens R.P."/>
            <person name="Schaffer R.J."/>
        </authorList>
    </citation>
    <scope>NUCLEOTIDE SEQUENCE [LARGE SCALE GENOMIC DNA]</scope>
    <source>
        <strain evidence="10">cv. Red5</strain>
    </source>
</reference>
<dbReference type="PANTHER" id="PTHR45650:SF22">
    <property type="entry name" value="OS05G0419800 PROTEIN"/>
    <property type="match status" value="1"/>
</dbReference>
<dbReference type="Gramene" id="PSS31864">
    <property type="protein sequence ID" value="PSS31864"/>
    <property type="gene ID" value="CEY00_Acc05134"/>
</dbReference>
<dbReference type="AlphaFoldDB" id="A0A2R6RPA4"/>
<dbReference type="EMBL" id="NKQK01000004">
    <property type="protein sequence ID" value="PSS31864.1"/>
    <property type="molecule type" value="Genomic_DNA"/>
</dbReference>
<evidence type="ECO:0000256" key="6">
    <source>
        <dbReference type="ARBA" id="ARBA00022963"/>
    </source>
</evidence>
<dbReference type="InterPro" id="IPR051238">
    <property type="entry name" value="GDSL_esterase/lipase"/>
</dbReference>
<gene>
    <name evidence="9" type="ORF">CEY00_Acc05134</name>
</gene>
<reference evidence="9 10" key="1">
    <citation type="submission" date="2017-07" db="EMBL/GenBank/DDBJ databases">
        <title>An improved, manually edited Actinidia chinensis var. chinensis (kiwifruit) genome highlights the challenges associated with draft genomes and gene prediction in plants.</title>
        <authorList>
            <person name="Pilkington S."/>
            <person name="Crowhurst R."/>
            <person name="Hilario E."/>
            <person name="Nardozza S."/>
            <person name="Fraser L."/>
            <person name="Peng Y."/>
            <person name="Gunaseelan K."/>
            <person name="Simpson R."/>
            <person name="Tahir J."/>
            <person name="Deroles S."/>
            <person name="Templeton K."/>
            <person name="Luo Z."/>
            <person name="Davy M."/>
            <person name="Cheng C."/>
            <person name="Mcneilage M."/>
            <person name="Scaglione D."/>
            <person name="Liu Y."/>
            <person name="Zhang Q."/>
            <person name="Datson P."/>
            <person name="De Silva N."/>
            <person name="Gardiner S."/>
            <person name="Bassett H."/>
            <person name="Chagne D."/>
            <person name="Mccallum J."/>
            <person name="Dzierzon H."/>
            <person name="Deng C."/>
            <person name="Wang Y.-Y."/>
            <person name="Barron N."/>
            <person name="Manako K."/>
            <person name="Bowen J."/>
            <person name="Foster T."/>
            <person name="Erridge Z."/>
            <person name="Tiffin H."/>
            <person name="Waite C."/>
            <person name="Davies K."/>
            <person name="Grierson E."/>
            <person name="Laing W."/>
            <person name="Kirk R."/>
            <person name="Chen X."/>
            <person name="Wood M."/>
            <person name="Montefiori M."/>
            <person name="Brummell D."/>
            <person name="Schwinn K."/>
            <person name="Catanach A."/>
            <person name="Fullerton C."/>
            <person name="Li D."/>
            <person name="Meiyalaghan S."/>
            <person name="Nieuwenhuizen N."/>
            <person name="Read N."/>
            <person name="Prakash R."/>
            <person name="Hunter D."/>
            <person name="Zhang H."/>
            <person name="Mckenzie M."/>
            <person name="Knabel M."/>
            <person name="Harris A."/>
            <person name="Allan A."/>
            <person name="Chen A."/>
            <person name="Janssen B."/>
            <person name="Plunkett B."/>
            <person name="Dwamena C."/>
            <person name="Voogd C."/>
            <person name="Leif D."/>
            <person name="Lafferty D."/>
            <person name="Souleyre E."/>
            <person name="Varkonyi-Gasic E."/>
            <person name="Gambi F."/>
            <person name="Hanley J."/>
            <person name="Yao J.-L."/>
            <person name="Cheung J."/>
            <person name="David K."/>
            <person name="Warren B."/>
            <person name="Marsh K."/>
            <person name="Snowden K."/>
            <person name="Lin-Wang K."/>
            <person name="Brian L."/>
            <person name="Martinez-Sanchez M."/>
            <person name="Wang M."/>
            <person name="Ileperuma N."/>
            <person name="Macnee N."/>
            <person name="Campin R."/>
            <person name="Mcatee P."/>
            <person name="Drummond R."/>
            <person name="Espley R."/>
            <person name="Ireland H."/>
            <person name="Wu R."/>
            <person name="Atkinson R."/>
            <person name="Karunairetnam S."/>
            <person name="Bulley S."/>
            <person name="Chunkath S."/>
            <person name="Hanley Z."/>
            <person name="Storey R."/>
            <person name="Thrimawithana A."/>
            <person name="Thomson S."/>
            <person name="David C."/>
            <person name="Testolin R."/>
        </authorList>
    </citation>
    <scope>NUCLEOTIDE SEQUENCE [LARGE SCALE GENOMIC DNA]</scope>
    <source>
        <strain evidence="10">cv. Red5</strain>
        <tissue evidence="9">Young leaf</tissue>
    </source>
</reference>
<protein>
    <submittedName>
        <fullName evidence="9">GDSL esterase/lipase</fullName>
    </submittedName>
</protein>
<evidence type="ECO:0000313" key="10">
    <source>
        <dbReference type="Proteomes" id="UP000241394"/>
    </source>
</evidence>
<dbReference type="Pfam" id="PF00657">
    <property type="entry name" value="Lipase_GDSL"/>
    <property type="match status" value="1"/>
</dbReference>
<evidence type="ECO:0000256" key="4">
    <source>
        <dbReference type="ARBA" id="ARBA00022729"/>
    </source>
</evidence>
<comment type="subcellular location">
    <subcellularLocation>
        <location evidence="1">Secreted</location>
    </subcellularLocation>
</comment>
<dbReference type="OMA" id="RIIARSM"/>
<dbReference type="GO" id="GO:0005576">
    <property type="term" value="C:extracellular region"/>
    <property type="evidence" value="ECO:0007669"/>
    <property type="project" value="UniProtKB-SubCell"/>
</dbReference>
<dbReference type="GO" id="GO:0016788">
    <property type="term" value="F:hydrolase activity, acting on ester bonds"/>
    <property type="evidence" value="ECO:0007669"/>
    <property type="project" value="InterPro"/>
</dbReference>
<keyword evidence="8" id="KW-0812">Transmembrane</keyword>
<evidence type="ECO:0000313" key="9">
    <source>
        <dbReference type="EMBL" id="PSS31864.1"/>
    </source>
</evidence>
<dbReference type="STRING" id="1590841.A0A2R6RPA4"/>
<sequence length="208" mass="23787">MAQELGRYIFFVGMGSNDYLNNYLMPNYQTRNEYNGQQDADLLIQEYSQQLIRLYGRRKFVLAGLGLGLMGCIPRIIARSMMGRCSEEGNQLMIPFNVNVKMMMNHLSSNLPGSHFIYIDVRNMFQDILTNYRSYGFSVINRGCCGIGRNSGQITCFSFETPCPNGNQYVFWDAFHPTEAVNILMGRKAFSDDQTVVYPMNIEQLANL</sequence>
<evidence type="ECO:0000256" key="3">
    <source>
        <dbReference type="ARBA" id="ARBA00022525"/>
    </source>
</evidence>
<name>A0A2R6RPA4_ACTCC</name>
<dbReference type="Proteomes" id="UP000241394">
    <property type="component" value="Chromosome LG4"/>
</dbReference>
<organism evidence="9 10">
    <name type="scientific">Actinidia chinensis var. chinensis</name>
    <name type="common">Chinese soft-hair kiwi</name>
    <dbReference type="NCBI Taxonomy" id="1590841"/>
    <lineage>
        <taxon>Eukaryota</taxon>
        <taxon>Viridiplantae</taxon>
        <taxon>Streptophyta</taxon>
        <taxon>Embryophyta</taxon>
        <taxon>Tracheophyta</taxon>
        <taxon>Spermatophyta</taxon>
        <taxon>Magnoliopsida</taxon>
        <taxon>eudicotyledons</taxon>
        <taxon>Gunneridae</taxon>
        <taxon>Pentapetalae</taxon>
        <taxon>asterids</taxon>
        <taxon>Ericales</taxon>
        <taxon>Actinidiaceae</taxon>
        <taxon>Actinidia</taxon>
    </lineage>
</organism>
<dbReference type="PANTHER" id="PTHR45650">
    <property type="entry name" value="GDSL-LIKE LIPASE/ACYLHYDROLASE-RELATED"/>
    <property type="match status" value="1"/>
</dbReference>
<feature type="transmembrane region" description="Helical" evidence="8">
    <location>
        <begin position="60"/>
        <end position="78"/>
    </location>
</feature>
<dbReference type="InterPro" id="IPR001087">
    <property type="entry name" value="GDSL"/>
</dbReference>
<proteinExistence type="inferred from homology"/>
<dbReference type="InterPro" id="IPR036514">
    <property type="entry name" value="SGNH_hydro_sf"/>
</dbReference>
<evidence type="ECO:0000256" key="8">
    <source>
        <dbReference type="SAM" id="Phobius"/>
    </source>
</evidence>
<evidence type="ECO:0000256" key="2">
    <source>
        <dbReference type="ARBA" id="ARBA00008668"/>
    </source>
</evidence>
<evidence type="ECO:0000256" key="5">
    <source>
        <dbReference type="ARBA" id="ARBA00022801"/>
    </source>
</evidence>
<comment type="caution">
    <text evidence="9">The sequence shown here is derived from an EMBL/GenBank/DDBJ whole genome shotgun (WGS) entry which is preliminary data.</text>
</comment>
<keyword evidence="7" id="KW-0443">Lipid metabolism</keyword>
<keyword evidence="10" id="KW-1185">Reference proteome</keyword>
<evidence type="ECO:0000256" key="7">
    <source>
        <dbReference type="ARBA" id="ARBA00023098"/>
    </source>
</evidence>
<keyword evidence="4" id="KW-0732">Signal</keyword>
<comment type="similarity">
    <text evidence="2">Belongs to the 'GDSL' lipolytic enzyme family.</text>
</comment>
<keyword evidence="6" id="KW-0442">Lipid degradation</keyword>
<keyword evidence="3" id="KW-0964">Secreted</keyword>
<dbReference type="InParanoid" id="A0A2R6RPA4"/>
<accession>A0A2R6RPA4</accession>